<gene>
    <name evidence="1" type="ORF">CLAFUR5_13114</name>
</gene>
<dbReference type="AlphaFoldDB" id="A0A9Q8PJI1"/>
<evidence type="ECO:0000313" key="1">
    <source>
        <dbReference type="EMBL" id="UJO23628.1"/>
    </source>
</evidence>
<dbReference type="KEGG" id="ffu:CLAFUR5_13114"/>
<reference evidence="1" key="1">
    <citation type="submission" date="2021-12" db="EMBL/GenBank/DDBJ databases">
        <authorList>
            <person name="Zaccaron A."/>
            <person name="Stergiopoulos I."/>
        </authorList>
    </citation>
    <scope>NUCLEOTIDE SEQUENCE</scope>
    <source>
        <strain evidence="1">Race5_Kim</strain>
    </source>
</reference>
<accession>A0A9Q8PJI1</accession>
<protein>
    <submittedName>
        <fullName evidence="1">Uncharacterized protein</fullName>
    </submittedName>
</protein>
<dbReference type="GeneID" id="71992992"/>
<dbReference type="Proteomes" id="UP000756132">
    <property type="component" value="Chromosome 11"/>
</dbReference>
<proteinExistence type="predicted"/>
<organism evidence="1 2">
    <name type="scientific">Passalora fulva</name>
    <name type="common">Tomato leaf mold</name>
    <name type="synonym">Cladosporium fulvum</name>
    <dbReference type="NCBI Taxonomy" id="5499"/>
    <lineage>
        <taxon>Eukaryota</taxon>
        <taxon>Fungi</taxon>
        <taxon>Dikarya</taxon>
        <taxon>Ascomycota</taxon>
        <taxon>Pezizomycotina</taxon>
        <taxon>Dothideomycetes</taxon>
        <taxon>Dothideomycetidae</taxon>
        <taxon>Mycosphaerellales</taxon>
        <taxon>Mycosphaerellaceae</taxon>
        <taxon>Fulvia</taxon>
    </lineage>
</organism>
<dbReference type="RefSeq" id="XP_047767994.1">
    <property type="nucleotide sequence ID" value="XM_047912262.1"/>
</dbReference>
<dbReference type="EMBL" id="CP090173">
    <property type="protein sequence ID" value="UJO23628.1"/>
    <property type="molecule type" value="Genomic_DNA"/>
</dbReference>
<reference evidence="1" key="2">
    <citation type="journal article" date="2022" name="Microb. Genom.">
        <title>A chromosome-scale genome assembly of the tomato pathogen Cladosporium fulvum reveals a compartmentalized genome architecture and the presence of a dispensable chromosome.</title>
        <authorList>
            <person name="Zaccaron A.Z."/>
            <person name="Chen L.H."/>
            <person name="Samaras A."/>
            <person name="Stergiopoulos I."/>
        </authorList>
    </citation>
    <scope>NUCLEOTIDE SEQUENCE</scope>
    <source>
        <strain evidence="1">Race5_Kim</strain>
    </source>
</reference>
<keyword evidence="2" id="KW-1185">Reference proteome</keyword>
<dbReference type="OrthoDB" id="425534at2759"/>
<name>A0A9Q8PJI1_PASFU</name>
<sequence length="126" mass="13824">MPMDYWNGTTNATVSLAVIRQPAKVPVTDPRYGGAVLTNPSGLGGLGVELIVDGVVDAYDYRKVLYLYYNPLPVIGPYLDIITYSDVYALIFQALYKPIAKLLLVVDILADIEKGNGTRFTEVLKP</sequence>
<evidence type="ECO:0000313" key="2">
    <source>
        <dbReference type="Proteomes" id="UP000756132"/>
    </source>
</evidence>